<keyword evidence="2" id="KW-1185">Reference proteome</keyword>
<dbReference type="Proteomes" id="UP001165064">
    <property type="component" value="Unassembled WGS sequence"/>
</dbReference>
<protein>
    <submittedName>
        <fullName evidence="1">Unnamed protein product</fullName>
    </submittedName>
</protein>
<evidence type="ECO:0000313" key="1">
    <source>
        <dbReference type="EMBL" id="GME73239.1"/>
    </source>
</evidence>
<proteinExistence type="predicted"/>
<evidence type="ECO:0000313" key="2">
    <source>
        <dbReference type="Proteomes" id="UP001165064"/>
    </source>
</evidence>
<reference evidence="1" key="1">
    <citation type="submission" date="2023-04" db="EMBL/GenBank/DDBJ databases">
        <title>Ambrosiozyma monospora NBRC 10751.</title>
        <authorList>
            <person name="Ichikawa N."/>
            <person name="Sato H."/>
            <person name="Tonouchi N."/>
        </authorList>
    </citation>
    <scope>NUCLEOTIDE SEQUENCE</scope>
    <source>
        <strain evidence="1">NBRC 10751</strain>
    </source>
</reference>
<comment type="caution">
    <text evidence="1">The sequence shown here is derived from an EMBL/GenBank/DDBJ whole genome shotgun (WGS) entry which is preliminary data.</text>
</comment>
<gene>
    <name evidence="1" type="ORF">Amon02_000131400</name>
</gene>
<accession>A0ACB5SUZ6</accession>
<name>A0ACB5SUZ6_AMBMO</name>
<sequence>MRKVYPSPAHQEIQRGQKQDLFTLISTIHPTIQRSHVNWNPTILNIHWNHNYTTSFSLNLYHRHPIDFQIPNHTRPVMSKHDTDFSKYCIKQHNSNTYDPNYMYLPQISANTADNFAGIAPHELHIPFVNGLYETMNSRGQKWIEFVLVDTTSDEVAASARFLIKKTNSPNCSNVVVSWVNTNKKYQKQGLMGFLLAQCIQKFEDPDGFTFDGELSDDVGAAEFVKSELKTSDNFWTLYSAVKDYYARFGFSSFKGGLKIITSPPIPIPTSTSTSTSHPVPTKQNIPI</sequence>
<dbReference type="EMBL" id="BSXS01000630">
    <property type="protein sequence ID" value="GME73239.1"/>
    <property type="molecule type" value="Genomic_DNA"/>
</dbReference>
<organism evidence="1 2">
    <name type="scientific">Ambrosiozyma monospora</name>
    <name type="common">Yeast</name>
    <name type="synonym">Endomycopsis monosporus</name>
    <dbReference type="NCBI Taxonomy" id="43982"/>
    <lineage>
        <taxon>Eukaryota</taxon>
        <taxon>Fungi</taxon>
        <taxon>Dikarya</taxon>
        <taxon>Ascomycota</taxon>
        <taxon>Saccharomycotina</taxon>
        <taxon>Pichiomycetes</taxon>
        <taxon>Pichiales</taxon>
        <taxon>Pichiaceae</taxon>
        <taxon>Ambrosiozyma</taxon>
    </lineage>
</organism>